<keyword evidence="2" id="KW-1185">Reference proteome</keyword>
<dbReference type="Proteomes" id="UP000245609">
    <property type="component" value="Unassembled WGS sequence"/>
</dbReference>
<evidence type="ECO:0000313" key="2">
    <source>
        <dbReference type="Proteomes" id="UP000245609"/>
    </source>
</evidence>
<reference evidence="1 2" key="1">
    <citation type="journal article" date="2018" name="MBio">
        <title>Comparative Genomics Reveals the Core Gene Toolbox for the Fungus-Insect Symbiosis.</title>
        <authorList>
            <person name="Wang Y."/>
            <person name="Stata M."/>
            <person name="Wang W."/>
            <person name="Stajich J.E."/>
            <person name="White M.M."/>
            <person name="Moncalvo J.M."/>
        </authorList>
    </citation>
    <scope>NUCLEOTIDE SEQUENCE [LARGE SCALE GENOMIC DNA]</scope>
    <source>
        <strain evidence="1 2">SC-DP-2</strain>
    </source>
</reference>
<gene>
    <name evidence="1" type="ORF">BB560_005687</name>
</gene>
<name>A0A2T9Z185_9FUNG</name>
<sequence length="122" mass="14287">SSLVLTKLRSEIVDTDFHGMFGMEEFNMNIDYIVLFDQTHNALKIQFNFKEKLMNSFHNSINVFINELSTETIDYRTLFTNSVNEISTVIYKALNDIICRFHVDKETVRLVSEGFLTKYCIN</sequence>
<dbReference type="AlphaFoldDB" id="A0A2T9Z185"/>
<comment type="caution">
    <text evidence="1">The sequence shown here is derived from an EMBL/GenBank/DDBJ whole genome shotgun (WGS) entry which is preliminary data.</text>
</comment>
<feature type="non-terminal residue" evidence="1">
    <location>
        <position position="1"/>
    </location>
</feature>
<feature type="non-terminal residue" evidence="1">
    <location>
        <position position="122"/>
    </location>
</feature>
<proteinExistence type="predicted"/>
<evidence type="ECO:0000313" key="1">
    <source>
        <dbReference type="EMBL" id="PVU98343.1"/>
    </source>
</evidence>
<protein>
    <submittedName>
        <fullName evidence="1">Uncharacterized protein</fullName>
    </submittedName>
</protein>
<organism evidence="1 2">
    <name type="scientific">Smittium megazygosporum</name>
    <dbReference type="NCBI Taxonomy" id="133381"/>
    <lineage>
        <taxon>Eukaryota</taxon>
        <taxon>Fungi</taxon>
        <taxon>Fungi incertae sedis</taxon>
        <taxon>Zoopagomycota</taxon>
        <taxon>Kickxellomycotina</taxon>
        <taxon>Harpellomycetes</taxon>
        <taxon>Harpellales</taxon>
        <taxon>Legeriomycetaceae</taxon>
        <taxon>Smittium</taxon>
    </lineage>
</organism>
<dbReference type="EMBL" id="MBFS01002387">
    <property type="protein sequence ID" value="PVU98343.1"/>
    <property type="molecule type" value="Genomic_DNA"/>
</dbReference>
<accession>A0A2T9Z185</accession>